<dbReference type="PROSITE" id="PS50076">
    <property type="entry name" value="DNAJ_2"/>
    <property type="match status" value="1"/>
</dbReference>
<dbReference type="Pfam" id="PF00092">
    <property type="entry name" value="VWA"/>
    <property type="match status" value="1"/>
</dbReference>
<dbReference type="SMART" id="SM00327">
    <property type="entry name" value="VWA"/>
    <property type="match status" value="1"/>
</dbReference>
<proteinExistence type="predicted"/>
<dbReference type="InterPro" id="IPR002035">
    <property type="entry name" value="VWF_A"/>
</dbReference>
<dbReference type="EMBL" id="AP011791">
    <property type="protein sequence ID" value="BAL58029.1"/>
    <property type="molecule type" value="Genomic_DNA"/>
</dbReference>
<dbReference type="Gene3D" id="3.40.50.410">
    <property type="entry name" value="von Willebrand factor, type A domain"/>
    <property type="match status" value="1"/>
</dbReference>
<dbReference type="PANTHER" id="PTHR10579:SF43">
    <property type="entry name" value="ZINC FINGER (C3HC4-TYPE RING FINGER) FAMILY PROTEIN"/>
    <property type="match status" value="1"/>
</dbReference>
<dbReference type="PROSITE" id="PS50234">
    <property type="entry name" value="VWFA"/>
    <property type="match status" value="1"/>
</dbReference>
<protein>
    <submittedName>
        <fullName evidence="3">von Willebrand factor type A</fullName>
    </submittedName>
</protein>
<dbReference type="InterPro" id="IPR018253">
    <property type="entry name" value="DnaJ_domain_CS"/>
</dbReference>
<dbReference type="PROSITE" id="PS00636">
    <property type="entry name" value="DNAJ_1"/>
    <property type="match status" value="1"/>
</dbReference>
<evidence type="ECO:0000259" key="2">
    <source>
        <dbReference type="PROSITE" id="PS50234"/>
    </source>
</evidence>
<dbReference type="CDD" id="cd06257">
    <property type="entry name" value="DnaJ"/>
    <property type="match status" value="1"/>
</dbReference>
<dbReference type="InterPro" id="IPR001623">
    <property type="entry name" value="DnaJ_domain"/>
</dbReference>
<name>H5SPE3_9CHLR</name>
<evidence type="ECO:0000313" key="3">
    <source>
        <dbReference type="EMBL" id="BAL58029.1"/>
    </source>
</evidence>
<dbReference type="Pfam" id="PF00226">
    <property type="entry name" value="DnaJ"/>
    <property type="match status" value="1"/>
</dbReference>
<dbReference type="PANTHER" id="PTHR10579">
    <property type="entry name" value="CALCIUM-ACTIVATED CHLORIDE CHANNEL REGULATOR"/>
    <property type="match status" value="1"/>
</dbReference>
<dbReference type="InterPro" id="IPR036465">
    <property type="entry name" value="vWFA_dom_sf"/>
</dbReference>
<dbReference type="InterPro" id="IPR036869">
    <property type="entry name" value="J_dom_sf"/>
</dbReference>
<dbReference type="SMART" id="SM00271">
    <property type="entry name" value="DnaJ"/>
    <property type="match status" value="1"/>
</dbReference>
<dbReference type="SUPFAM" id="SSF53300">
    <property type="entry name" value="vWA-like"/>
    <property type="match status" value="1"/>
</dbReference>
<reference evidence="3" key="1">
    <citation type="journal article" date="2005" name="Environ. Microbiol.">
        <title>Genetic and functional properties of uncultivated thermophilic crenarchaeotes from a subsurface gold mine as revealed by analysis of genome fragments.</title>
        <authorList>
            <person name="Nunoura T."/>
            <person name="Hirayama H."/>
            <person name="Takami H."/>
            <person name="Oida H."/>
            <person name="Nishi S."/>
            <person name="Shimamura S."/>
            <person name="Suzuki Y."/>
            <person name="Inagaki F."/>
            <person name="Takai K."/>
            <person name="Nealson K.H."/>
            <person name="Horikoshi K."/>
        </authorList>
    </citation>
    <scope>NUCLEOTIDE SEQUENCE</scope>
</reference>
<feature type="domain" description="VWFA" evidence="2">
    <location>
        <begin position="121"/>
        <end position="290"/>
    </location>
</feature>
<dbReference type="InterPro" id="IPR051266">
    <property type="entry name" value="CLCR"/>
</dbReference>
<evidence type="ECO:0000259" key="1">
    <source>
        <dbReference type="PROSITE" id="PS50076"/>
    </source>
</evidence>
<dbReference type="AlphaFoldDB" id="H5SPE3"/>
<accession>H5SPE3</accession>
<gene>
    <name evidence="3" type="ORF">HGMM_F53H06C27</name>
</gene>
<dbReference type="PRINTS" id="PR00625">
    <property type="entry name" value="JDOMAIN"/>
</dbReference>
<dbReference type="Gene3D" id="1.10.287.110">
    <property type="entry name" value="DnaJ domain"/>
    <property type="match status" value="1"/>
</dbReference>
<sequence>MQAEKNYYEILKVDVNATEEQIRKAYRLLVREHHPDVSKHPAAAEIFRDIQEAYEVLGDPEQRRVYDRLRESQGLDKSSALSLHATVSHKYLLTGVEEQALYVLLDLAPASDLPTSRLPLNLCLVLDRSTSMQGMRLQQVKEGTRQIIDRLNPEDALSLVVFSDRAEVLLPGQRNIDKAMAKSIASTIQPSGGTEMLQGLVAGLQELERNRTKDSVNHLILLTDGQTYGDEAECLEKAEWAGRHQISLTTMGIGSDWNENLLDQMASVSGGTSVYIDSPRKVVDVFKETIRNLSTVVARELTMTINPASGVTLKEIFQVTPYIHHLEVRANKVVLGPLGSGHDKALLMEFRVAQETNPGQKRLARLTVDGDVPGQSNRRSWEWVEIFAEFVPKLEGNLEIPPTIITALGKLAIFKMQEKAMIDLENGRISAATQRLETMATRLLNLGETELARAALLEAGRLARTGDLSAEGRKKIRYGTRSLSILPKEIHGD</sequence>
<reference evidence="3" key="2">
    <citation type="journal article" date="2012" name="PLoS ONE">
        <title>A Deeply Branching Thermophilic Bacterium with an Ancient Acetyl-CoA Pathway Dominates a Subsurface Ecosystem.</title>
        <authorList>
            <person name="Takami H."/>
            <person name="Noguchi H."/>
            <person name="Takaki Y."/>
            <person name="Uchiyama I."/>
            <person name="Toyoda A."/>
            <person name="Nishi S."/>
            <person name="Chee G.-J."/>
            <person name="Arai W."/>
            <person name="Nunoura T."/>
            <person name="Itoh T."/>
            <person name="Hattori M."/>
            <person name="Takai K."/>
        </authorList>
    </citation>
    <scope>NUCLEOTIDE SEQUENCE</scope>
</reference>
<dbReference type="SUPFAM" id="SSF46565">
    <property type="entry name" value="Chaperone J-domain"/>
    <property type="match status" value="1"/>
</dbReference>
<organism evidence="3">
    <name type="scientific">uncultured Chloroflexota bacterium</name>
    <dbReference type="NCBI Taxonomy" id="166587"/>
    <lineage>
        <taxon>Bacteria</taxon>
        <taxon>Bacillati</taxon>
        <taxon>Chloroflexota</taxon>
        <taxon>environmental samples</taxon>
    </lineage>
</organism>
<feature type="domain" description="J" evidence="1">
    <location>
        <begin position="6"/>
        <end position="70"/>
    </location>
</feature>